<accession>A0A316DWC4</accession>
<protein>
    <submittedName>
        <fullName evidence="2">AAA ATPase-like protein</fullName>
    </submittedName>
</protein>
<dbReference type="InterPro" id="IPR041685">
    <property type="entry name" value="AAA_GajA/Old/RecF-like"/>
</dbReference>
<dbReference type="OrthoDB" id="308933at2"/>
<organism evidence="2 3">
    <name type="scientific">Tumebacillus permanentifrigoris</name>
    <dbReference type="NCBI Taxonomy" id="378543"/>
    <lineage>
        <taxon>Bacteria</taxon>
        <taxon>Bacillati</taxon>
        <taxon>Bacillota</taxon>
        <taxon>Bacilli</taxon>
        <taxon>Bacillales</taxon>
        <taxon>Alicyclobacillaceae</taxon>
        <taxon>Tumebacillus</taxon>
    </lineage>
</organism>
<dbReference type="Pfam" id="PF13175">
    <property type="entry name" value="AAA_15"/>
    <property type="match status" value="2"/>
</dbReference>
<dbReference type="RefSeq" id="WP_109688402.1">
    <property type="nucleotide sequence ID" value="NZ_QGGL01000006.1"/>
</dbReference>
<reference evidence="2 3" key="1">
    <citation type="submission" date="2018-05" db="EMBL/GenBank/DDBJ databases">
        <title>Genomic Encyclopedia of Type Strains, Phase IV (KMG-IV): sequencing the most valuable type-strain genomes for metagenomic binning, comparative biology and taxonomic classification.</title>
        <authorList>
            <person name="Goeker M."/>
        </authorList>
    </citation>
    <scope>NUCLEOTIDE SEQUENCE [LARGE SCALE GENOMIC DNA]</scope>
    <source>
        <strain evidence="2 3">DSM 18773</strain>
    </source>
</reference>
<evidence type="ECO:0000313" key="3">
    <source>
        <dbReference type="Proteomes" id="UP000245634"/>
    </source>
</evidence>
<evidence type="ECO:0000313" key="2">
    <source>
        <dbReference type="EMBL" id="PWK13864.1"/>
    </source>
</evidence>
<dbReference type="PANTHER" id="PTHR43581">
    <property type="entry name" value="ATP/GTP PHOSPHATASE"/>
    <property type="match status" value="1"/>
</dbReference>
<dbReference type="Proteomes" id="UP000245634">
    <property type="component" value="Unassembled WGS sequence"/>
</dbReference>
<keyword evidence="3" id="KW-1185">Reference proteome</keyword>
<sequence>MKQTWTFHVENFGKIKEASIEVRPFMIFAGENNSGKSYLMSLLWGLLHAGQELFVDIGPDTEELKQCVRWLEERIEQSEGRPFSFDNEGNRRFLDLINVALETSKDWLVSRIFNRRTTIGHISIGALTREPYRIEFNTSTSLSLTMVNTERAAIPIPQHFKELSLTRKIQLLFEICSGFVFGELSLSFGRGPSYLPASRTGFMMTYRTLVRDAIQRGYGGEFSEGNSKQSTTLNWPTNNFLQDLVSLDINLEANYDSIADFLEREVLEGTITRENTPVPIYRYQPIDGSDVLPFHATSSLVSELAPLVLFLRSDINLKALIVEEPEAHLHLKMQQKMAVALVRLVNAGLPVWITTHSDTMFQQLNNLIKLYNNRDRERLAQAYGYLEQDFLDSSKVKAYQFSSIGSHTEVVELPLTSSGYSIPTFSESIREQTMQTIKFMELEPDEEDDE</sequence>
<gene>
    <name evidence="2" type="ORF">C7459_106144</name>
</gene>
<dbReference type="InterPro" id="IPR027417">
    <property type="entry name" value="P-loop_NTPase"/>
</dbReference>
<dbReference type="AlphaFoldDB" id="A0A316DWC4"/>
<dbReference type="SUPFAM" id="SSF52540">
    <property type="entry name" value="P-loop containing nucleoside triphosphate hydrolases"/>
    <property type="match status" value="1"/>
</dbReference>
<comment type="caution">
    <text evidence="2">The sequence shown here is derived from an EMBL/GenBank/DDBJ whole genome shotgun (WGS) entry which is preliminary data.</text>
</comment>
<feature type="domain" description="Endonuclease GajA/Old nuclease/RecF-like AAA" evidence="1">
    <location>
        <begin position="7"/>
        <end position="50"/>
    </location>
</feature>
<dbReference type="EMBL" id="QGGL01000006">
    <property type="protein sequence ID" value="PWK13864.1"/>
    <property type="molecule type" value="Genomic_DNA"/>
</dbReference>
<feature type="domain" description="Endonuclease GajA/Old nuclease/RecF-like AAA" evidence="1">
    <location>
        <begin position="239"/>
        <end position="360"/>
    </location>
</feature>
<name>A0A316DWC4_9BACL</name>
<dbReference type="InterPro" id="IPR051396">
    <property type="entry name" value="Bact_Antivir_Def_Nuclease"/>
</dbReference>
<proteinExistence type="predicted"/>
<evidence type="ECO:0000259" key="1">
    <source>
        <dbReference type="Pfam" id="PF13175"/>
    </source>
</evidence>
<dbReference type="PANTHER" id="PTHR43581:SF2">
    <property type="entry name" value="EXCINUCLEASE ATPASE SUBUNIT"/>
    <property type="match status" value="1"/>
</dbReference>
<dbReference type="Gene3D" id="3.40.50.300">
    <property type="entry name" value="P-loop containing nucleotide triphosphate hydrolases"/>
    <property type="match status" value="1"/>
</dbReference>